<keyword evidence="1" id="KW-1133">Transmembrane helix</keyword>
<sequence length="120" mass="13810">HALSCEFRPIPPPCSSYRFVFSFIYIYVLKYCLLLSINSHVLIRVGFCIIKNTDVPLISIVLFPPRHSFFSFVSRSPWISPPINKFVSLLPRQDTTSTDRAQKSHNERVLPASNYFFPSA</sequence>
<dbReference type="EMBL" id="HACA01029664">
    <property type="protein sequence ID" value="CDW47025.1"/>
    <property type="molecule type" value="Transcribed_RNA"/>
</dbReference>
<keyword evidence="1" id="KW-0812">Transmembrane</keyword>
<name>A0A0K2V9M7_LEPSM</name>
<keyword evidence="1" id="KW-0472">Membrane</keyword>
<proteinExistence type="predicted"/>
<evidence type="ECO:0000256" key="1">
    <source>
        <dbReference type="SAM" id="Phobius"/>
    </source>
</evidence>
<protein>
    <submittedName>
        <fullName evidence="2">Uncharacterized protein</fullName>
    </submittedName>
</protein>
<accession>A0A0K2V9M7</accession>
<reference evidence="2" key="1">
    <citation type="submission" date="2014-05" db="EMBL/GenBank/DDBJ databases">
        <authorList>
            <person name="Chronopoulou M."/>
        </authorList>
    </citation>
    <scope>NUCLEOTIDE SEQUENCE</scope>
    <source>
        <tissue evidence="2">Whole organism</tissue>
    </source>
</reference>
<feature type="transmembrane region" description="Helical" evidence="1">
    <location>
        <begin position="17"/>
        <end position="37"/>
    </location>
</feature>
<feature type="non-terminal residue" evidence="2">
    <location>
        <position position="1"/>
    </location>
</feature>
<dbReference type="AlphaFoldDB" id="A0A0K2V9M7"/>
<evidence type="ECO:0000313" key="2">
    <source>
        <dbReference type="EMBL" id="CDW47025.1"/>
    </source>
</evidence>
<organism evidence="2">
    <name type="scientific">Lepeophtheirus salmonis</name>
    <name type="common">Salmon louse</name>
    <name type="synonym">Caligus salmonis</name>
    <dbReference type="NCBI Taxonomy" id="72036"/>
    <lineage>
        <taxon>Eukaryota</taxon>
        <taxon>Metazoa</taxon>
        <taxon>Ecdysozoa</taxon>
        <taxon>Arthropoda</taxon>
        <taxon>Crustacea</taxon>
        <taxon>Multicrustacea</taxon>
        <taxon>Hexanauplia</taxon>
        <taxon>Copepoda</taxon>
        <taxon>Siphonostomatoida</taxon>
        <taxon>Caligidae</taxon>
        <taxon>Lepeophtheirus</taxon>
    </lineage>
</organism>